<dbReference type="GO" id="GO:0004037">
    <property type="term" value="F:allantoicase activity"/>
    <property type="evidence" value="ECO:0007669"/>
    <property type="project" value="InterPro"/>
</dbReference>
<feature type="non-terminal residue" evidence="3">
    <location>
        <position position="175"/>
    </location>
</feature>
<accession>A0A382RNI5</accession>
<dbReference type="Pfam" id="PF03561">
    <property type="entry name" value="Allantoicase"/>
    <property type="match status" value="1"/>
</dbReference>
<protein>
    <recommendedName>
        <fullName evidence="2">Allantoicase domain-containing protein</fullName>
    </recommendedName>
</protein>
<feature type="domain" description="Allantoicase" evidence="2">
    <location>
        <begin position="13"/>
        <end position="157"/>
    </location>
</feature>
<organism evidence="3">
    <name type="scientific">marine metagenome</name>
    <dbReference type="NCBI Taxonomy" id="408172"/>
    <lineage>
        <taxon>unclassified sequences</taxon>
        <taxon>metagenomes</taxon>
        <taxon>ecological metagenomes</taxon>
    </lineage>
</organism>
<dbReference type="Gene3D" id="2.60.120.260">
    <property type="entry name" value="Galactose-binding domain-like"/>
    <property type="match status" value="1"/>
</dbReference>
<dbReference type="PANTHER" id="PTHR12045:SF3">
    <property type="entry name" value="INACTIVE ALLANTOICASE-RELATED"/>
    <property type="match status" value="1"/>
</dbReference>
<sequence length="175" mass="20059">MKNTTDLANPLLGTKIIRCTDEFFAPAKRILNPSPPIFKENVFDNHGKWMDGWETRRRRSKGNDYLLIKLGKPGKIKLTEVDTSFFNGNQPEYAQIEGCFSENNNLKHIKWIKITKKIKIKPNHKNVLKSKSSKTFNFIRLNIFPDGGVARLRLFGSIDLSLQKISNKNIIDLAS</sequence>
<proteinExistence type="inferred from homology"/>
<dbReference type="InterPro" id="IPR005164">
    <property type="entry name" value="Allantoicase"/>
</dbReference>
<evidence type="ECO:0000313" key="3">
    <source>
        <dbReference type="EMBL" id="SVC98528.1"/>
    </source>
</evidence>
<gene>
    <name evidence="3" type="ORF">METZ01_LOCUS351382</name>
</gene>
<evidence type="ECO:0000256" key="1">
    <source>
        <dbReference type="ARBA" id="ARBA00009242"/>
    </source>
</evidence>
<dbReference type="GO" id="GO:0000256">
    <property type="term" value="P:allantoin catabolic process"/>
    <property type="evidence" value="ECO:0007669"/>
    <property type="project" value="InterPro"/>
</dbReference>
<reference evidence="3" key="1">
    <citation type="submission" date="2018-05" db="EMBL/GenBank/DDBJ databases">
        <authorList>
            <person name="Lanie J.A."/>
            <person name="Ng W.-L."/>
            <person name="Kazmierczak K.M."/>
            <person name="Andrzejewski T.M."/>
            <person name="Davidsen T.M."/>
            <person name="Wayne K.J."/>
            <person name="Tettelin H."/>
            <person name="Glass J.I."/>
            <person name="Rusch D."/>
            <person name="Podicherti R."/>
            <person name="Tsui H.-C.T."/>
            <person name="Winkler M.E."/>
        </authorList>
    </citation>
    <scope>NUCLEOTIDE SEQUENCE</scope>
</reference>
<name>A0A382RNI5_9ZZZZ</name>
<dbReference type="SUPFAM" id="SSF49785">
    <property type="entry name" value="Galactose-binding domain-like"/>
    <property type="match status" value="1"/>
</dbReference>
<dbReference type="InterPro" id="IPR015908">
    <property type="entry name" value="Allantoicase_dom"/>
</dbReference>
<comment type="similarity">
    <text evidence="1">Belongs to the allantoicase family.</text>
</comment>
<dbReference type="InterPro" id="IPR008979">
    <property type="entry name" value="Galactose-bd-like_sf"/>
</dbReference>
<evidence type="ECO:0000259" key="2">
    <source>
        <dbReference type="Pfam" id="PF03561"/>
    </source>
</evidence>
<dbReference type="EMBL" id="UINC01122610">
    <property type="protein sequence ID" value="SVC98528.1"/>
    <property type="molecule type" value="Genomic_DNA"/>
</dbReference>
<dbReference type="PANTHER" id="PTHR12045">
    <property type="entry name" value="ALLANTOICASE"/>
    <property type="match status" value="1"/>
</dbReference>
<dbReference type="AlphaFoldDB" id="A0A382RNI5"/>